<name>A0A3L7J2K8_9HYPH</name>
<evidence type="ECO:0000313" key="2">
    <source>
        <dbReference type="Proteomes" id="UP000281094"/>
    </source>
</evidence>
<sequence>MVNLAGEWLLKTWCLGLAVLMWSTVVSFAEPMRFESVSDGGNLNSCCWIVAEGEITSETPATFEKFLQEEENPSQLIRMVGNGEDIESGLSLGRLIRQNGFHTEIGLSAVYFEPWYEEVEGGECIGACAYAFLGGEVRSIPEGSLFGVTPAIDMSLISDTDTRVLNTADLRRQQIEGQILTGRIVEYIRDMNVGANLYALAVSVQPGSGARMLTEDELNELDIQTAGDVAGPWTAIASGDGLTAYAAARNTGRELAIVCILGDYAISLAYPEGNLSGIIDLRDVVGPEFILKTDTTQVKVRNWSVNSTDYGPFILALTTKVGAVAIANAKSVHPVSLRSLPRAYSTPFQMLYSFPKITGDSRLPVRVLEVCRNE</sequence>
<reference evidence="1 2" key="1">
    <citation type="submission" date="2018-10" db="EMBL/GenBank/DDBJ databases">
        <title>Notoacmeibacter sp. M2BS9Y-3-1, whole genome shotgun sequence.</title>
        <authorList>
            <person name="Tuo L."/>
        </authorList>
    </citation>
    <scope>NUCLEOTIDE SEQUENCE [LARGE SCALE GENOMIC DNA]</scope>
    <source>
        <strain evidence="1 2">M2BS9Y-3-1</strain>
    </source>
</reference>
<gene>
    <name evidence="1" type="ORF">D8780_15665</name>
</gene>
<dbReference type="Proteomes" id="UP000281094">
    <property type="component" value="Unassembled WGS sequence"/>
</dbReference>
<dbReference type="AlphaFoldDB" id="A0A3L7J2K8"/>
<evidence type="ECO:0000313" key="1">
    <source>
        <dbReference type="EMBL" id="RLQ84848.1"/>
    </source>
</evidence>
<accession>A0A3L7J2K8</accession>
<comment type="caution">
    <text evidence="1">The sequence shown here is derived from an EMBL/GenBank/DDBJ whole genome shotgun (WGS) entry which is preliminary data.</text>
</comment>
<protein>
    <submittedName>
        <fullName evidence="1">Uncharacterized protein</fullName>
    </submittedName>
</protein>
<dbReference type="RefSeq" id="WP_121646809.1">
    <property type="nucleotide sequence ID" value="NZ_RCWN01000004.1"/>
</dbReference>
<keyword evidence="2" id="KW-1185">Reference proteome</keyword>
<organism evidence="1 2">
    <name type="scientific">Notoacmeibacter ruber</name>
    <dbReference type="NCBI Taxonomy" id="2670375"/>
    <lineage>
        <taxon>Bacteria</taxon>
        <taxon>Pseudomonadati</taxon>
        <taxon>Pseudomonadota</taxon>
        <taxon>Alphaproteobacteria</taxon>
        <taxon>Hyphomicrobiales</taxon>
        <taxon>Notoacmeibacteraceae</taxon>
        <taxon>Notoacmeibacter</taxon>
    </lineage>
</organism>
<dbReference type="EMBL" id="RCWN01000004">
    <property type="protein sequence ID" value="RLQ84848.1"/>
    <property type="molecule type" value="Genomic_DNA"/>
</dbReference>
<proteinExistence type="predicted"/>